<name>A0A4U5JJR7_9GAMM</name>
<dbReference type="AlphaFoldDB" id="A0A4U5JJR7"/>
<dbReference type="OrthoDB" id="9795618at2"/>
<protein>
    <submittedName>
        <fullName evidence="2">VOC family protein</fullName>
    </submittedName>
</protein>
<proteinExistence type="predicted"/>
<sequence length="152" mass="16345">MISGAVYGHTNLIARDWKASSRFYQDLFGCVPVPPVRDFKGPDLELGTGISGAELRGEHLRLPGHGPEGPTLEIFNYNILLEAPEAAVNRPGFGHIAFIVDDVPAAREAVLAAGGKSIGEVVTLTNALGKRLTWVYVTDPEGNVIELQSRPK</sequence>
<dbReference type="InterPro" id="IPR029068">
    <property type="entry name" value="Glyas_Bleomycin-R_OHBP_Dase"/>
</dbReference>
<evidence type="ECO:0000313" key="3">
    <source>
        <dbReference type="Proteomes" id="UP000308707"/>
    </source>
</evidence>
<keyword evidence="3" id="KW-1185">Reference proteome</keyword>
<dbReference type="Pfam" id="PF00903">
    <property type="entry name" value="Glyoxalase"/>
    <property type="match status" value="1"/>
</dbReference>
<dbReference type="PROSITE" id="PS51819">
    <property type="entry name" value="VOC"/>
    <property type="match status" value="1"/>
</dbReference>
<comment type="caution">
    <text evidence="2">The sequence shown here is derived from an EMBL/GenBank/DDBJ whole genome shotgun (WGS) entry which is preliminary data.</text>
</comment>
<feature type="domain" description="VOC" evidence="1">
    <location>
        <begin position="6"/>
        <end position="150"/>
    </location>
</feature>
<accession>A0A4U5JJR7</accession>
<dbReference type="InterPro" id="IPR037523">
    <property type="entry name" value="VOC_core"/>
</dbReference>
<reference evidence="2 3" key="1">
    <citation type="submission" date="2019-04" db="EMBL/GenBank/DDBJ databases">
        <title>Reference strain of H23.</title>
        <authorList>
            <person name="Luo X."/>
        </authorList>
    </citation>
    <scope>NUCLEOTIDE SEQUENCE [LARGE SCALE GENOMIC DNA]</scope>
    <source>
        <strain evidence="2 3">H23</strain>
    </source>
</reference>
<gene>
    <name evidence="2" type="ORF">FCE95_15815</name>
</gene>
<organism evidence="2 3">
    <name type="scientific">Luteimonas gilva</name>
    <dbReference type="NCBI Taxonomy" id="2572684"/>
    <lineage>
        <taxon>Bacteria</taxon>
        <taxon>Pseudomonadati</taxon>
        <taxon>Pseudomonadota</taxon>
        <taxon>Gammaproteobacteria</taxon>
        <taxon>Lysobacterales</taxon>
        <taxon>Lysobacteraceae</taxon>
        <taxon>Luteimonas</taxon>
    </lineage>
</organism>
<dbReference type="SUPFAM" id="SSF54593">
    <property type="entry name" value="Glyoxalase/Bleomycin resistance protein/Dihydroxybiphenyl dioxygenase"/>
    <property type="match status" value="1"/>
</dbReference>
<dbReference type="EMBL" id="SZUA01000003">
    <property type="protein sequence ID" value="TKR29840.1"/>
    <property type="molecule type" value="Genomic_DNA"/>
</dbReference>
<evidence type="ECO:0000313" key="2">
    <source>
        <dbReference type="EMBL" id="TKR29840.1"/>
    </source>
</evidence>
<dbReference type="Gene3D" id="3.10.180.10">
    <property type="entry name" value="2,3-Dihydroxybiphenyl 1,2-Dioxygenase, domain 1"/>
    <property type="match status" value="1"/>
</dbReference>
<dbReference type="Proteomes" id="UP000308707">
    <property type="component" value="Unassembled WGS sequence"/>
</dbReference>
<evidence type="ECO:0000259" key="1">
    <source>
        <dbReference type="PROSITE" id="PS51819"/>
    </source>
</evidence>
<dbReference type="InterPro" id="IPR004360">
    <property type="entry name" value="Glyas_Fos-R_dOase_dom"/>
</dbReference>